<evidence type="ECO:0000313" key="1">
    <source>
        <dbReference type="EMBL" id="RZC59733.1"/>
    </source>
</evidence>
<proteinExistence type="predicted"/>
<protein>
    <submittedName>
        <fullName evidence="1">Uncharacterized protein</fullName>
    </submittedName>
</protein>
<sequence>MMGRNVEDQIILHPGSKAPMEIALEESLFASIPRSPIQNGRPNSMVVKIAHELIPAHLVAEAISQLHGEDLIRWSGPITHEMLYVKQYVFTKYPQYYNGLVEEGDNTDVEMMINCINIVNEKSPHGLRDSSPSFGINLPNLEKIELAPSRLHEMLTTKSSFPGTFISIPEIQARNKVLKHCGLTEDEYLVLFIPSYKEAMIGNIYMTTISEYIDCIKAFAGYKESKVISAPESWMDLRVKGSQLSQYFRKKCKYTPKGLFSYPVKVNGTTYSLHWVSEAHRNSWHALLDATWLVVGEYWLNLALHRPDFVLCTLDNTHAQPSN</sequence>
<dbReference type="OMA" id="AHRNYWH"/>
<dbReference type="EMBL" id="CM010718">
    <property type="protein sequence ID" value="RZC59733.1"/>
    <property type="molecule type" value="Genomic_DNA"/>
</dbReference>
<reference evidence="1 2" key="1">
    <citation type="journal article" date="2018" name="Science">
        <title>The opium poppy genome and morphinan production.</title>
        <authorList>
            <person name="Guo L."/>
            <person name="Winzer T."/>
            <person name="Yang X."/>
            <person name="Li Y."/>
            <person name="Ning Z."/>
            <person name="He Z."/>
            <person name="Teodor R."/>
            <person name="Lu Y."/>
            <person name="Bowser T.A."/>
            <person name="Graham I.A."/>
            <person name="Ye K."/>
        </authorList>
    </citation>
    <scope>NUCLEOTIDE SEQUENCE [LARGE SCALE GENOMIC DNA]</scope>
    <source>
        <strain evidence="2">cv. HN1</strain>
        <tissue evidence="1">Leaves</tissue>
    </source>
</reference>
<organism evidence="1 2">
    <name type="scientific">Papaver somniferum</name>
    <name type="common">Opium poppy</name>
    <dbReference type="NCBI Taxonomy" id="3469"/>
    <lineage>
        <taxon>Eukaryota</taxon>
        <taxon>Viridiplantae</taxon>
        <taxon>Streptophyta</taxon>
        <taxon>Embryophyta</taxon>
        <taxon>Tracheophyta</taxon>
        <taxon>Spermatophyta</taxon>
        <taxon>Magnoliopsida</taxon>
        <taxon>Ranunculales</taxon>
        <taxon>Papaveraceae</taxon>
        <taxon>Papaveroideae</taxon>
        <taxon>Papaver</taxon>
    </lineage>
</organism>
<dbReference type="AlphaFoldDB" id="A0A4Y7JF79"/>
<gene>
    <name evidence="1" type="ORF">C5167_007036</name>
</gene>
<dbReference type="Gramene" id="RZC59733">
    <property type="protein sequence ID" value="RZC59733"/>
    <property type="gene ID" value="C5167_007036"/>
</dbReference>
<dbReference type="STRING" id="3469.A0A4Y7JF79"/>
<name>A0A4Y7JF79_PAPSO</name>
<dbReference type="PANTHER" id="PTHR14237:SF50">
    <property type="entry name" value="OS11G0487100 PROTEIN"/>
    <property type="match status" value="1"/>
</dbReference>
<evidence type="ECO:0000313" key="2">
    <source>
        <dbReference type="Proteomes" id="UP000316621"/>
    </source>
</evidence>
<keyword evidence="2" id="KW-1185">Reference proteome</keyword>
<dbReference type="PANTHER" id="PTHR14237">
    <property type="entry name" value="MOLYBDOPTERIN COFACTOR SULFURASE MOSC"/>
    <property type="match status" value="1"/>
</dbReference>
<dbReference type="Proteomes" id="UP000316621">
    <property type="component" value="Chromosome 4"/>
</dbReference>
<accession>A0A4Y7JF79</accession>